<dbReference type="InterPro" id="IPR002711">
    <property type="entry name" value="HNH"/>
</dbReference>
<evidence type="ECO:0000313" key="2">
    <source>
        <dbReference type="EMBL" id="MED3564204.1"/>
    </source>
</evidence>
<feature type="domain" description="HNH" evidence="1">
    <location>
        <begin position="80"/>
        <end position="133"/>
    </location>
</feature>
<comment type="caution">
    <text evidence="2">The sequence shown here is derived from an EMBL/GenBank/DDBJ whole genome shotgun (WGS) entry which is preliminary data.</text>
</comment>
<keyword evidence="3" id="KW-1185">Reference proteome</keyword>
<keyword evidence="2" id="KW-0378">Hydrolase</keyword>
<evidence type="ECO:0000259" key="1">
    <source>
        <dbReference type="Pfam" id="PF01844"/>
    </source>
</evidence>
<reference evidence="2 3" key="1">
    <citation type="submission" date="2023-03" db="EMBL/GenBank/DDBJ databases">
        <title>Bacillus Genome Sequencing.</title>
        <authorList>
            <person name="Dunlap C."/>
        </authorList>
    </citation>
    <scope>NUCLEOTIDE SEQUENCE [LARGE SCALE GENOMIC DNA]</scope>
    <source>
        <strain evidence="2 3">B-14544</strain>
    </source>
</reference>
<keyword evidence="2" id="KW-0255">Endonuclease</keyword>
<keyword evidence="2" id="KW-0540">Nuclease</keyword>
<gene>
    <name evidence="2" type="ORF">P4447_17440</name>
</gene>
<accession>A0ABU6NDE2</accession>
<sequence length="152" mass="17687">MSGQGISDTDVNAILDYGFSYVGNVIRKLNEIDRIGFTEDDEGFPEGKVKLKQHLIRERNPLVIKFAKERFLQKQNKLFCEVCEFDFQQHYGELGVGYIEGHHTKPVSEMEDNQETKVEDIALVCANCQRMLHCKRPWLSTNELKQLLHMQR</sequence>
<dbReference type="Pfam" id="PF01844">
    <property type="entry name" value="HNH"/>
    <property type="match status" value="1"/>
</dbReference>
<dbReference type="RefSeq" id="WP_327969322.1">
    <property type="nucleotide sequence ID" value="NZ_JARMQG010000285.1"/>
</dbReference>
<dbReference type="EMBL" id="JARMQG010000285">
    <property type="protein sequence ID" value="MED3564204.1"/>
    <property type="molecule type" value="Genomic_DNA"/>
</dbReference>
<proteinExistence type="predicted"/>
<name>A0ABU6NDE2_9BACI</name>
<evidence type="ECO:0000313" key="3">
    <source>
        <dbReference type="Proteomes" id="UP001330749"/>
    </source>
</evidence>
<protein>
    <submittedName>
        <fullName evidence="2">HNH endonuclease</fullName>
    </submittedName>
</protein>
<dbReference type="Proteomes" id="UP001330749">
    <property type="component" value="Unassembled WGS sequence"/>
</dbReference>
<organism evidence="2 3">
    <name type="scientific">Bacillus xiapuensis</name>
    <dbReference type="NCBI Taxonomy" id="2014075"/>
    <lineage>
        <taxon>Bacteria</taxon>
        <taxon>Bacillati</taxon>
        <taxon>Bacillota</taxon>
        <taxon>Bacilli</taxon>
        <taxon>Bacillales</taxon>
        <taxon>Bacillaceae</taxon>
        <taxon>Bacillus</taxon>
    </lineage>
</organism>
<dbReference type="GO" id="GO:0004519">
    <property type="term" value="F:endonuclease activity"/>
    <property type="evidence" value="ECO:0007669"/>
    <property type="project" value="UniProtKB-KW"/>
</dbReference>